<evidence type="ECO:0000256" key="1">
    <source>
        <dbReference type="SAM" id="MobiDB-lite"/>
    </source>
</evidence>
<dbReference type="AlphaFoldDB" id="A0A9W9ZNY0"/>
<comment type="caution">
    <text evidence="2">The sequence shown here is derived from an EMBL/GenBank/DDBJ whole genome shotgun (WGS) entry which is preliminary data.</text>
</comment>
<gene>
    <name evidence="2" type="ORF">OS493_017447</name>
</gene>
<evidence type="ECO:0000313" key="2">
    <source>
        <dbReference type="EMBL" id="KAJ7385082.1"/>
    </source>
</evidence>
<dbReference type="EMBL" id="MU825882">
    <property type="protein sequence ID" value="KAJ7385082.1"/>
    <property type="molecule type" value="Genomic_DNA"/>
</dbReference>
<evidence type="ECO:0000313" key="3">
    <source>
        <dbReference type="Proteomes" id="UP001163046"/>
    </source>
</evidence>
<organism evidence="2 3">
    <name type="scientific">Desmophyllum pertusum</name>
    <dbReference type="NCBI Taxonomy" id="174260"/>
    <lineage>
        <taxon>Eukaryota</taxon>
        <taxon>Metazoa</taxon>
        <taxon>Cnidaria</taxon>
        <taxon>Anthozoa</taxon>
        <taxon>Hexacorallia</taxon>
        <taxon>Scleractinia</taxon>
        <taxon>Caryophylliina</taxon>
        <taxon>Caryophylliidae</taxon>
        <taxon>Desmophyllum</taxon>
    </lineage>
</organism>
<proteinExistence type="predicted"/>
<dbReference type="OrthoDB" id="5988982at2759"/>
<sequence>SDSDESVCVDTPAFAYHGKAKSINVNGRKKAQMYESWDVEEYSPGNPILPLGSYNYIAASDPSDSDSDLTVTTPGFCRNNPSAMVKDVSETGKCNPVKKTKKLPAKKKCRGKEGEGIDVIDIDLTCDSPEKRKRIKERQSSQSEDDVGSSKNLSEADEDEAFQDSVQKKQRKLNPDLWERAAVQEVSKLPCGMDGLAVYNISNVPAEKDMTSALLSDGRKWKKSTVTQWKRYGPMRYADCQGSFKCSNQKCPFRVQFGVVNRHR</sequence>
<reference evidence="2" key="1">
    <citation type="submission" date="2023-01" db="EMBL/GenBank/DDBJ databases">
        <title>Genome assembly of the deep-sea coral Lophelia pertusa.</title>
        <authorList>
            <person name="Herrera S."/>
            <person name="Cordes E."/>
        </authorList>
    </citation>
    <scope>NUCLEOTIDE SEQUENCE</scope>
    <source>
        <strain evidence="2">USNM1676648</strain>
        <tissue evidence="2">Polyp</tissue>
    </source>
</reference>
<feature type="region of interest" description="Disordered" evidence="1">
    <location>
        <begin position="132"/>
        <end position="170"/>
    </location>
</feature>
<feature type="non-terminal residue" evidence="2">
    <location>
        <position position="264"/>
    </location>
</feature>
<keyword evidence="3" id="KW-1185">Reference proteome</keyword>
<name>A0A9W9ZNY0_9CNID</name>
<protein>
    <submittedName>
        <fullName evidence="2">Uncharacterized protein</fullName>
    </submittedName>
</protein>
<dbReference type="Proteomes" id="UP001163046">
    <property type="component" value="Unassembled WGS sequence"/>
</dbReference>
<accession>A0A9W9ZNY0</accession>